<dbReference type="RefSeq" id="WP_170011215.1">
    <property type="nucleotide sequence ID" value="NZ_JABCRE010000002.1"/>
</dbReference>
<evidence type="ECO:0000313" key="3">
    <source>
        <dbReference type="EMBL" id="NMW31619.1"/>
    </source>
</evidence>
<dbReference type="GO" id="GO:0016787">
    <property type="term" value="F:hydrolase activity"/>
    <property type="evidence" value="ECO:0007669"/>
    <property type="project" value="UniProtKB-KW"/>
</dbReference>
<keyword evidence="1 3" id="KW-0378">Hydrolase</keyword>
<dbReference type="InterPro" id="IPR000639">
    <property type="entry name" value="Epox_hydrolase-like"/>
</dbReference>
<dbReference type="InterPro" id="IPR029058">
    <property type="entry name" value="AB_hydrolase_fold"/>
</dbReference>
<gene>
    <name evidence="3" type="ORF">HKD42_06060</name>
</gene>
<organism evidence="3 4">
    <name type="scientific">Pontixanthobacter rizhaonensis</name>
    <dbReference type="NCBI Taxonomy" id="2730337"/>
    <lineage>
        <taxon>Bacteria</taxon>
        <taxon>Pseudomonadati</taxon>
        <taxon>Pseudomonadota</taxon>
        <taxon>Alphaproteobacteria</taxon>
        <taxon>Sphingomonadales</taxon>
        <taxon>Erythrobacteraceae</taxon>
        <taxon>Pontixanthobacter</taxon>
    </lineage>
</organism>
<dbReference type="SUPFAM" id="SSF53474">
    <property type="entry name" value="alpha/beta-Hydrolases"/>
    <property type="match status" value="1"/>
</dbReference>
<evidence type="ECO:0000259" key="2">
    <source>
        <dbReference type="Pfam" id="PF00561"/>
    </source>
</evidence>
<dbReference type="Proteomes" id="UP000561181">
    <property type="component" value="Unassembled WGS sequence"/>
</dbReference>
<dbReference type="PRINTS" id="PR00412">
    <property type="entry name" value="EPOXHYDRLASE"/>
</dbReference>
<protein>
    <submittedName>
        <fullName evidence="3">Alpha/beta fold hydrolase</fullName>
    </submittedName>
</protein>
<dbReference type="PANTHER" id="PTHR43329">
    <property type="entry name" value="EPOXIDE HYDROLASE"/>
    <property type="match status" value="1"/>
</dbReference>
<evidence type="ECO:0000256" key="1">
    <source>
        <dbReference type="ARBA" id="ARBA00022801"/>
    </source>
</evidence>
<dbReference type="Pfam" id="PF00561">
    <property type="entry name" value="Abhydrolase_1"/>
    <property type="match status" value="1"/>
</dbReference>
<reference evidence="3 4" key="1">
    <citation type="submission" date="2020-04" db="EMBL/GenBank/DDBJ databases">
        <authorList>
            <person name="Liu A."/>
        </authorList>
    </citation>
    <scope>NUCLEOTIDE SEQUENCE [LARGE SCALE GENOMIC DNA]</scope>
    <source>
        <strain evidence="3 4">RZ02</strain>
    </source>
</reference>
<comment type="caution">
    <text evidence="3">The sequence shown here is derived from an EMBL/GenBank/DDBJ whole genome shotgun (WGS) entry which is preliminary data.</text>
</comment>
<name>A0A848QLC7_9SPHN</name>
<evidence type="ECO:0000313" key="4">
    <source>
        <dbReference type="Proteomes" id="UP000561181"/>
    </source>
</evidence>
<dbReference type="EMBL" id="JABCRE010000002">
    <property type="protein sequence ID" value="NMW31619.1"/>
    <property type="molecule type" value="Genomic_DNA"/>
</dbReference>
<dbReference type="AlphaFoldDB" id="A0A848QLC7"/>
<accession>A0A848QLC7</accession>
<sequence>MATEQITSWQPPADSGISIKFVEAGGNRYEVAMAGAGDRLALCLHGFPELHYSWRHQMPMLAEMGYRVWAPNMRGYGESHRPVGTEHYGLNRLAQDVADVIDASGAKDVTLIAHDWGAIVAWHFAIKKLRPLTKLIILNVPHPKCGQREIKKWRQLKKSWYIFFFQIPWLPEKLLARGKGRAIQMAFRGNAVNTELFDDQALEPYRQAALRPGALTAMLSYYRALLQIPDGRDLPTYQVDIPTLVLWGEQDIALDIHLLDGLEDYVPDLTIKRFPEASHWVQQDVPDAVNAELQSWLEG</sequence>
<proteinExistence type="predicted"/>
<dbReference type="Gene3D" id="3.40.50.1820">
    <property type="entry name" value="alpha/beta hydrolase"/>
    <property type="match status" value="1"/>
</dbReference>
<keyword evidence="4" id="KW-1185">Reference proteome</keyword>
<feature type="domain" description="AB hydrolase-1" evidence="2">
    <location>
        <begin position="42"/>
        <end position="282"/>
    </location>
</feature>
<dbReference type="InterPro" id="IPR000073">
    <property type="entry name" value="AB_hydrolase_1"/>
</dbReference>